<keyword evidence="2" id="KW-1185">Reference proteome</keyword>
<dbReference type="SUPFAM" id="SSF111069">
    <property type="entry name" value="Hypothetical protein yfbM"/>
    <property type="match status" value="1"/>
</dbReference>
<proteinExistence type="predicted"/>
<comment type="caution">
    <text evidence="1">The sequence shown here is derived from an EMBL/GenBank/DDBJ whole genome shotgun (WGS) entry which is preliminary data.</text>
</comment>
<dbReference type="EMBL" id="SNYS01000005">
    <property type="protein sequence ID" value="TDQ71298.1"/>
    <property type="molecule type" value="Genomic_DNA"/>
</dbReference>
<sequence>MIIFFAAVSKQNIRDFENGSIAKDRFIDILVVSDRIGLSQIDRAANILANDDEFSEYYEIMGSGEILAGGDGNALIIDPVSFEYENEEDGGGFEVCDPAVYMTNDEVKKAAGILSEVNEATFREAFDAKMKKLTKRSFLNRKKKALKENAGDIFEMLWNELDALKKFYEKTAATENYAVIFSIYEDEDFE</sequence>
<dbReference type="AlphaFoldDB" id="A0A484F7H9"/>
<accession>A0A484F7H9</accession>
<name>A0A484F7H9_9EURY</name>
<protein>
    <submittedName>
        <fullName evidence="1">Uncharacterized protein DUF1877</fullName>
    </submittedName>
</protein>
<dbReference type="Pfam" id="PF08974">
    <property type="entry name" value="DUF1877"/>
    <property type="match status" value="1"/>
</dbReference>
<dbReference type="InterPro" id="IPR035944">
    <property type="entry name" value="YfbM-like_sf"/>
</dbReference>
<dbReference type="Proteomes" id="UP000294855">
    <property type="component" value="Unassembled WGS sequence"/>
</dbReference>
<gene>
    <name evidence="1" type="ORF">C7391_0406</name>
</gene>
<evidence type="ECO:0000313" key="1">
    <source>
        <dbReference type="EMBL" id="TDQ71298.1"/>
    </source>
</evidence>
<evidence type="ECO:0000313" key="2">
    <source>
        <dbReference type="Proteomes" id="UP000294855"/>
    </source>
</evidence>
<reference evidence="1 2" key="1">
    <citation type="submission" date="2019-03" db="EMBL/GenBank/DDBJ databases">
        <title>Genomic Encyclopedia of Type Strains, Phase IV (KMG-IV): sequencing the most valuable type-strain genomes for metagenomic binning, comparative biology and taxonomic classification.</title>
        <authorList>
            <person name="Goeker M."/>
        </authorList>
    </citation>
    <scope>NUCLEOTIDE SEQUENCE [LARGE SCALE GENOMIC DNA]</scope>
    <source>
        <strain evidence="1 2">DSM 13328</strain>
    </source>
</reference>
<dbReference type="Gene3D" id="3.40.1760.10">
    <property type="entry name" value="YfbM-like super family"/>
    <property type="match status" value="1"/>
</dbReference>
<dbReference type="InterPro" id="IPR015068">
    <property type="entry name" value="DUF1877"/>
</dbReference>
<dbReference type="RefSeq" id="WP_133516864.1">
    <property type="nucleotide sequence ID" value="NZ_JAHDUW010000001.1"/>
</dbReference>
<organism evidence="1 2">
    <name type="scientific">Methanimicrococcus blatticola</name>
    <dbReference type="NCBI Taxonomy" id="91560"/>
    <lineage>
        <taxon>Archaea</taxon>
        <taxon>Methanobacteriati</taxon>
        <taxon>Methanobacteriota</taxon>
        <taxon>Stenosarchaea group</taxon>
        <taxon>Methanomicrobia</taxon>
        <taxon>Methanosarcinales</taxon>
        <taxon>Methanosarcinaceae</taxon>
        <taxon>Methanimicrococcus</taxon>
    </lineage>
</organism>